<keyword evidence="4" id="KW-0805">Transcription regulation</keyword>
<dbReference type="EMBL" id="AP017928">
    <property type="protein sequence ID" value="BBA36976.1"/>
    <property type="molecule type" value="Genomic_DNA"/>
</dbReference>
<evidence type="ECO:0000313" key="8">
    <source>
        <dbReference type="EMBL" id="BBA36976.1"/>
    </source>
</evidence>
<evidence type="ECO:0000256" key="3">
    <source>
        <dbReference type="ARBA" id="ARBA00022491"/>
    </source>
</evidence>
<gene>
    <name evidence="8" type="ORF">sS8_5053</name>
</gene>
<dbReference type="InterPro" id="IPR011067">
    <property type="entry name" value="Plasmid_toxin/cell-grow_inhib"/>
</dbReference>
<comment type="similarity">
    <text evidence="1">Belongs to the CcdB toxin family.</text>
</comment>
<dbReference type="GO" id="GO:0006276">
    <property type="term" value="P:plasmid maintenance"/>
    <property type="evidence" value="ECO:0007669"/>
    <property type="project" value="InterPro"/>
</dbReference>
<organism evidence="8 9">
    <name type="scientific">Methylocaldum marinum</name>
    <dbReference type="NCBI Taxonomy" id="1432792"/>
    <lineage>
        <taxon>Bacteria</taxon>
        <taxon>Pseudomonadati</taxon>
        <taxon>Pseudomonadota</taxon>
        <taxon>Gammaproteobacteria</taxon>
        <taxon>Methylococcales</taxon>
        <taxon>Methylococcaceae</taxon>
        <taxon>Methylocaldum</taxon>
    </lineage>
</organism>
<evidence type="ECO:0000256" key="5">
    <source>
        <dbReference type="ARBA" id="ARBA00023163"/>
    </source>
</evidence>
<evidence type="ECO:0000256" key="6">
    <source>
        <dbReference type="ARBA" id="ARBA00029628"/>
    </source>
</evidence>
<dbReference type="KEGG" id="mmai:sS8_5053"/>
<proteinExistence type="inferred from homology"/>
<evidence type="ECO:0000256" key="7">
    <source>
        <dbReference type="ARBA" id="ARBA00033135"/>
    </source>
</evidence>
<evidence type="ECO:0000256" key="2">
    <source>
        <dbReference type="ARBA" id="ARBA00015075"/>
    </source>
</evidence>
<dbReference type="Gene3D" id="2.30.30.110">
    <property type="match status" value="1"/>
</dbReference>
<dbReference type="SUPFAM" id="SSF50118">
    <property type="entry name" value="Cell growth inhibitor/plasmid maintenance toxic component"/>
    <property type="match status" value="1"/>
</dbReference>
<keyword evidence="5" id="KW-0804">Transcription</keyword>
<accession>A0A250KZN1</accession>
<keyword evidence="3" id="KW-0678">Repressor</keyword>
<dbReference type="RefSeq" id="WP_119632058.1">
    <property type="nucleotide sequence ID" value="NZ_AP017928.1"/>
</dbReference>
<dbReference type="GO" id="GO:0008657">
    <property type="term" value="F:DNA topoisomerase type II (double strand cut, ATP-hydrolyzing) inhibitor activity"/>
    <property type="evidence" value="ECO:0007669"/>
    <property type="project" value="InterPro"/>
</dbReference>
<name>A0A250KZN1_9GAMM</name>
<keyword evidence="9" id="KW-1185">Reference proteome</keyword>
<evidence type="ECO:0000256" key="1">
    <source>
        <dbReference type="ARBA" id="ARBA00005230"/>
    </source>
</evidence>
<evidence type="ECO:0000313" key="9">
    <source>
        <dbReference type="Proteomes" id="UP000266313"/>
    </source>
</evidence>
<sequence length="105" mass="11613">MAQFDVYANPSKSTKGFYPFLVDIQSPHISELATRIVIPLGKRSDFGNETMKGLTPEITFNAQELLLLVPQISSIPAKLLQNPIGSLSHFRDQIIRALDFAITGI</sequence>
<dbReference type="Proteomes" id="UP000266313">
    <property type="component" value="Chromosome"/>
</dbReference>
<evidence type="ECO:0000256" key="4">
    <source>
        <dbReference type="ARBA" id="ARBA00023015"/>
    </source>
</evidence>
<dbReference type="OrthoDB" id="9813510at2"/>
<dbReference type="InterPro" id="IPR002712">
    <property type="entry name" value="CcdB"/>
</dbReference>
<reference evidence="8 9" key="1">
    <citation type="submission" date="2016-12" db="EMBL/GenBank/DDBJ databases">
        <title>Genome sequencing of Methylocaldum marinum.</title>
        <authorList>
            <person name="Takeuchi M."/>
            <person name="Kamagata Y."/>
            <person name="Hiraoka S."/>
            <person name="Oshima K."/>
            <person name="Hattori M."/>
            <person name="Iwasaki W."/>
        </authorList>
    </citation>
    <scope>NUCLEOTIDE SEQUENCE [LARGE SCALE GENOMIC DNA]</scope>
    <source>
        <strain evidence="8 9">S8</strain>
    </source>
</reference>
<protein>
    <recommendedName>
        <fullName evidence="2">Toxin CcdB</fullName>
    </recommendedName>
    <alternativeName>
        <fullName evidence="7">Cytotoxic protein CcdB</fullName>
    </alternativeName>
    <alternativeName>
        <fullName evidence="6">Protein LetD</fullName>
    </alternativeName>
</protein>
<dbReference type="AlphaFoldDB" id="A0A250KZN1"/>
<dbReference type="Pfam" id="PF01845">
    <property type="entry name" value="CcdB"/>
    <property type="match status" value="1"/>
</dbReference>